<dbReference type="EMBL" id="CP045652">
    <property type="protein sequence ID" value="QGA27897.1"/>
    <property type="molecule type" value="Genomic_DNA"/>
</dbReference>
<dbReference type="InterPro" id="IPR032299">
    <property type="entry name" value="DUF4843"/>
</dbReference>
<dbReference type="RefSeq" id="WP_153512724.1">
    <property type="nucleotide sequence ID" value="NZ_CP045652.1"/>
</dbReference>
<protein>
    <submittedName>
        <fullName evidence="1">DUF4843 domain-containing protein</fullName>
    </submittedName>
</protein>
<accession>A0A5Q0QCK2</accession>
<reference evidence="1 2" key="1">
    <citation type="submission" date="2019-10" db="EMBL/GenBank/DDBJ databases">
        <authorList>
            <person name="Dong K."/>
        </authorList>
    </citation>
    <scope>NUCLEOTIDE SEQUENCE [LARGE SCALE GENOMIC DNA]</scope>
    <source>
        <strain evidence="2">dk4302</strain>
    </source>
</reference>
<proteinExistence type="predicted"/>
<organism evidence="1 2">
    <name type="scientific">Sphingobacterium zhuxiongii</name>
    <dbReference type="NCBI Taxonomy" id="2662364"/>
    <lineage>
        <taxon>Bacteria</taxon>
        <taxon>Pseudomonadati</taxon>
        <taxon>Bacteroidota</taxon>
        <taxon>Sphingobacteriia</taxon>
        <taxon>Sphingobacteriales</taxon>
        <taxon>Sphingobacteriaceae</taxon>
        <taxon>Sphingobacterium</taxon>
    </lineage>
</organism>
<keyword evidence="2" id="KW-1185">Reference proteome</keyword>
<dbReference type="PROSITE" id="PS51257">
    <property type="entry name" value="PROKAR_LIPOPROTEIN"/>
    <property type="match status" value="1"/>
</dbReference>
<dbReference type="Proteomes" id="UP000326921">
    <property type="component" value="Chromosome"/>
</dbReference>
<name>A0A5Q0QCK2_9SPHI</name>
<sequence length="229" mass="25834">MKKYINWVLLATMIFMAACKKEELKSFEIKPAITFYKAGIEEGADSLTVSFAVKTDVVMKDTVELPIRIVGQVSDRDRSVLVKVDAEKTTASSDAYEIMPGLIPAGEHAGLLKIVLTRSAALKQKEARLWITLSQSDDFQVGPKELTDYLIKFNDFLTKPASWDQIRFGEFSQAKFGLIIRETGYSDFTGLRPDILLFIVSKCRLVLYDYEATNGTEMLDENRVPVRFP</sequence>
<dbReference type="AlphaFoldDB" id="A0A5Q0QCK2"/>
<dbReference type="Pfam" id="PF16132">
    <property type="entry name" value="DUF4843"/>
    <property type="match status" value="1"/>
</dbReference>
<evidence type="ECO:0000313" key="2">
    <source>
        <dbReference type="Proteomes" id="UP000326921"/>
    </source>
</evidence>
<evidence type="ECO:0000313" key="1">
    <source>
        <dbReference type="EMBL" id="QGA27897.1"/>
    </source>
</evidence>
<dbReference type="KEGG" id="sphe:GFH32_16890"/>
<gene>
    <name evidence="1" type="ORF">GFH32_16890</name>
</gene>